<dbReference type="GO" id="GO:0008932">
    <property type="term" value="F:lytic endotransglycosylase activity"/>
    <property type="evidence" value="ECO:0007669"/>
    <property type="project" value="TreeGrafter"/>
</dbReference>
<feature type="region of interest" description="Disordered" evidence="1">
    <location>
        <begin position="440"/>
        <end position="472"/>
    </location>
</feature>
<dbReference type="Proteomes" id="UP000308528">
    <property type="component" value="Unassembled WGS sequence"/>
</dbReference>
<protein>
    <submittedName>
        <fullName evidence="3">LysM peptidoglycan-binding domain-containing protein</fullName>
    </submittedName>
</protein>
<evidence type="ECO:0000256" key="1">
    <source>
        <dbReference type="SAM" id="MobiDB-lite"/>
    </source>
</evidence>
<dbReference type="InterPro" id="IPR036779">
    <property type="entry name" value="LysM_dom_sf"/>
</dbReference>
<dbReference type="RefSeq" id="WP_136456081.1">
    <property type="nucleotide sequence ID" value="NZ_SRSF01000001.1"/>
</dbReference>
<dbReference type="AlphaFoldDB" id="A0A4S4NQ64"/>
<accession>A0A4S4NQ64</accession>
<dbReference type="EMBL" id="SRSF01000001">
    <property type="protein sequence ID" value="THH41255.1"/>
    <property type="molecule type" value="Genomic_DNA"/>
</dbReference>
<feature type="domain" description="LysM" evidence="2">
    <location>
        <begin position="295"/>
        <end position="338"/>
    </location>
</feature>
<dbReference type="OrthoDB" id="2149800at2"/>
<feature type="domain" description="LysM" evidence="2">
    <location>
        <begin position="537"/>
        <end position="581"/>
    </location>
</feature>
<keyword evidence="4" id="KW-1185">Reference proteome</keyword>
<dbReference type="PANTHER" id="PTHR33734:SF22">
    <property type="entry name" value="MEMBRANE-BOUND LYTIC MUREIN TRANSGLYCOSYLASE D"/>
    <property type="match status" value="1"/>
</dbReference>
<proteinExistence type="predicted"/>
<sequence>MRSLFVLLLLFLWGQSYAEQIFLLYDGACGAQLRYQRTVADSPRMDYYSYSLPAGFGMRIMLETDGEGAAVQQQLPEGYLQCSDARLTTELADRINEAQDHFFIVQPLAEGGYRIEPVVMAAVMEEMGTSIRYRSPFAVFAFDTENSVIGINLDNGNEGATVTFEGMEGQGCQASYLLRQYNPGAAYPYIVYRLVPGLGIVERQLTGDGRSNQDETIAASQVDDLPLADYLEAQCANRQREVSFVPLYIDAQAESGQSVTESSKPVISSPAAKVVPVSTSTVETVDLSETQLPVTEHEVARGETLYAIARRYGVSVEDIKRNNGLRDNTIFVGQRLRIDSDAAVAEPVVADPIVEERPLYSPPVRVPANEPTPDPIVAVPGISASSADYAGSDYHIVQPGETFASLALRYGYTTQRFKAFNNLSDAQVARVGQRLKTTDCTCPTVSEDPVQPGGGNPMPEPPRPSDYVTGTPTPPAPVRNEAAYPSYYPPPPVVAPAPNVIAPAATPVEHRPQAGTSPAYASPPPPAYGAPVQQNRAIHIVQEGDSLYGIARQYRLTVEELRTLNALESADVIVPYQKLYVN</sequence>
<dbReference type="Gene3D" id="3.10.350.10">
    <property type="entry name" value="LysM domain"/>
    <property type="match status" value="3"/>
</dbReference>
<dbReference type="PANTHER" id="PTHR33734">
    <property type="entry name" value="LYSM DOMAIN-CONTAINING GPI-ANCHORED PROTEIN 2"/>
    <property type="match status" value="1"/>
</dbReference>
<name>A0A4S4NQ64_9BACT</name>
<organism evidence="3 4">
    <name type="scientific">Neolewinella litorea</name>
    <dbReference type="NCBI Taxonomy" id="2562452"/>
    <lineage>
        <taxon>Bacteria</taxon>
        <taxon>Pseudomonadati</taxon>
        <taxon>Bacteroidota</taxon>
        <taxon>Saprospiria</taxon>
        <taxon>Saprospirales</taxon>
        <taxon>Lewinellaceae</taxon>
        <taxon>Neolewinella</taxon>
    </lineage>
</organism>
<dbReference type="InterPro" id="IPR018392">
    <property type="entry name" value="LysM"/>
</dbReference>
<evidence type="ECO:0000313" key="3">
    <source>
        <dbReference type="EMBL" id="THH41255.1"/>
    </source>
</evidence>
<dbReference type="PROSITE" id="PS51782">
    <property type="entry name" value="LYSM"/>
    <property type="match status" value="3"/>
</dbReference>
<dbReference type="CDD" id="cd00118">
    <property type="entry name" value="LysM"/>
    <property type="match status" value="3"/>
</dbReference>
<dbReference type="SUPFAM" id="SSF54106">
    <property type="entry name" value="LysM domain"/>
    <property type="match status" value="3"/>
</dbReference>
<dbReference type="Pfam" id="PF01476">
    <property type="entry name" value="LysM"/>
    <property type="match status" value="3"/>
</dbReference>
<evidence type="ECO:0000259" key="2">
    <source>
        <dbReference type="PROSITE" id="PS51782"/>
    </source>
</evidence>
<dbReference type="SMART" id="SM00257">
    <property type="entry name" value="LysM"/>
    <property type="match status" value="3"/>
</dbReference>
<feature type="domain" description="LysM" evidence="2">
    <location>
        <begin position="393"/>
        <end position="437"/>
    </location>
</feature>
<evidence type="ECO:0000313" key="4">
    <source>
        <dbReference type="Proteomes" id="UP000308528"/>
    </source>
</evidence>
<reference evidence="3 4" key="1">
    <citation type="submission" date="2019-04" db="EMBL/GenBank/DDBJ databases">
        <title>Lewinella litorea sp. nov., isolated from a marine sand.</title>
        <authorList>
            <person name="Yoon J.-H."/>
        </authorList>
    </citation>
    <scope>NUCLEOTIDE SEQUENCE [LARGE SCALE GENOMIC DNA]</scope>
    <source>
        <strain evidence="3 4">HSMS-39</strain>
    </source>
</reference>
<comment type="caution">
    <text evidence="3">The sequence shown here is derived from an EMBL/GenBank/DDBJ whole genome shotgun (WGS) entry which is preliminary data.</text>
</comment>
<gene>
    <name evidence="3" type="ORF">E4021_01260</name>
</gene>